<organism evidence="1">
    <name type="scientific">Myoviridae sp. ctdNl2</name>
    <dbReference type="NCBI Taxonomy" id="2825140"/>
    <lineage>
        <taxon>Viruses</taxon>
        <taxon>Duplodnaviria</taxon>
        <taxon>Heunggongvirae</taxon>
        <taxon>Uroviricota</taxon>
        <taxon>Caudoviricetes</taxon>
    </lineage>
</organism>
<proteinExistence type="predicted"/>
<reference evidence="1" key="1">
    <citation type="journal article" date="2021" name="Proc. Natl. Acad. Sci. U.S.A.">
        <title>A Catalog of Tens of Thousands of Viruses from Human Metagenomes Reveals Hidden Associations with Chronic Diseases.</title>
        <authorList>
            <person name="Tisza M.J."/>
            <person name="Buck C.B."/>
        </authorList>
    </citation>
    <scope>NUCLEOTIDE SEQUENCE</scope>
    <source>
        <strain evidence="1">CtdNl2</strain>
    </source>
</reference>
<accession>A0A8S5QGT1</accession>
<dbReference type="EMBL" id="BK015652">
    <property type="protein sequence ID" value="DAE18194.1"/>
    <property type="molecule type" value="Genomic_DNA"/>
</dbReference>
<name>A0A8S5QGT1_9CAUD</name>
<protein>
    <submittedName>
        <fullName evidence="1">Uncharacterized protein</fullName>
    </submittedName>
</protein>
<sequence length="110" mass="12546">MLDMTIQQLVNAMDYYYKDNVVCGVNQEDTGSNHIIQVDFSMDSVKCTITDGVISMDATLYVVDRKCMVYIRGYHDNDDTSKLDEVIKSICDNDEVLNHDNNVEVQVQII</sequence>
<evidence type="ECO:0000313" key="1">
    <source>
        <dbReference type="EMBL" id="DAE18194.1"/>
    </source>
</evidence>